<evidence type="ECO:0000313" key="5">
    <source>
        <dbReference type="EMBL" id="HEW46246.1"/>
    </source>
</evidence>
<dbReference type="InterPro" id="IPR003016">
    <property type="entry name" value="2-oxoA_DH_lipoyl-BS"/>
</dbReference>
<dbReference type="PANTHER" id="PTHR11715:SF3">
    <property type="entry name" value="GLYCINE CLEAVAGE SYSTEM H PROTEIN-RELATED"/>
    <property type="match status" value="1"/>
</dbReference>
<name>A0A7C2ZHD9_9AQUI</name>
<comment type="cofactor">
    <cofactor evidence="3">
        <name>(R)-lipoate</name>
        <dbReference type="ChEBI" id="CHEBI:83088"/>
    </cofactor>
    <text evidence="3">Binds 1 lipoyl cofactor covalently.</text>
</comment>
<keyword evidence="2 3" id="KW-0450">Lipoyl</keyword>
<reference evidence="5" key="1">
    <citation type="journal article" date="2020" name="mSystems">
        <title>Genome- and Community-Level Interaction Insights into Carbon Utilization and Element Cycling Functions of Hydrothermarchaeota in Hydrothermal Sediment.</title>
        <authorList>
            <person name="Zhou Z."/>
            <person name="Liu Y."/>
            <person name="Xu W."/>
            <person name="Pan J."/>
            <person name="Luo Z.H."/>
            <person name="Li M."/>
        </authorList>
    </citation>
    <scope>NUCLEOTIDE SEQUENCE [LARGE SCALE GENOMIC DNA]</scope>
    <source>
        <strain evidence="5">SpSt-132</strain>
    </source>
</reference>
<dbReference type="NCBIfam" id="NF002270">
    <property type="entry name" value="PRK01202.1"/>
    <property type="match status" value="1"/>
</dbReference>
<comment type="similarity">
    <text evidence="1 3">Belongs to the GcvH family.</text>
</comment>
<sequence length="149" mass="16913">MEEVSYKGCKIPKDLYYDIENQVWYRLEQDGTVVVGATDIGQTRAGRMVNVRIKAVGKHVPKGKPIASLESGKWTGPVPAVIEGEVLERNEELFDMPDLINDYPYTRGWIAKLKPTNLERDLKDLVTGEEAVQRMKEYIDREGVECKGQ</sequence>
<dbReference type="CDD" id="cd06848">
    <property type="entry name" value="GCS_H"/>
    <property type="match status" value="1"/>
</dbReference>
<dbReference type="InterPro" id="IPR002930">
    <property type="entry name" value="GCV_H"/>
</dbReference>
<dbReference type="SUPFAM" id="SSF51230">
    <property type="entry name" value="Single hybrid motif"/>
    <property type="match status" value="1"/>
</dbReference>
<dbReference type="GO" id="GO:0019464">
    <property type="term" value="P:glycine decarboxylation via glycine cleavage system"/>
    <property type="evidence" value="ECO:0007669"/>
    <property type="project" value="UniProtKB-UniRule"/>
</dbReference>
<feature type="modified residue" description="N6-lipoyllysine" evidence="3">
    <location>
        <position position="73"/>
    </location>
</feature>
<dbReference type="EMBL" id="DSFP01000053">
    <property type="protein sequence ID" value="HEW46246.1"/>
    <property type="molecule type" value="Genomic_DNA"/>
</dbReference>
<dbReference type="GO" id="GO:0005960">
    <property type="term" value="C:glycine cleavage complex"/>
    <property type="evidence" value="ECO:0007669"/>
    <property type="project" value="InterPro"/>
</dbReference>
<organism evidence="5">
    <name type="scientific">Hydrogenobacter sp</name>
    <dbReference type="NCBI Taxonomy" id="2152829"/>
    <lineage>
        <taxon>Bacteria</taxon>
        <taxon>Pseudomonadati</taxon>
        <taxon>Aquificota</taxon>
        <taxon>Aquificia</taxon>
        <taxon>Aquificales</taxon>
        <taxon>Aquificaceae</taxon>
        <taxon>Hydrogenobacter</taxon>
    </lineage>
</organism>
<dbReference type="GO" id="GO:0009249">
    <property type="term" value="P:protein lipoylation"/>
    <property type="evidence" value="ECO:0007669"/>
    <property type="project" value="TreeGrafter"/>
</dbReference>
<evidence type="ECO:0000256" key="2">
    <source>
        <dbReference type="ARBA" id="ARBA00022823"/>
    </source>
</evidence>
<evidence type="ECO:0000256" key="3">
    <source>
        <dbReference type="HAMAP-Rule" id="MF_00272"/>
    </source>
</evidence>
<dbReference type="Pfam" id="PF01597">
    <property type="entry name" value="GCV_H"/>
    <property type="match status" value="1"/>
</dbReference>
<gene>
    <name evidence="3" type="primary">gcvH</name>
    <name evidence="5" type="ORF">ENO47_06225</name>
</gene>
<dbReference type="HAMAP" id="MF_00272">
    <property type="entry name" value="GcvH"/>
    <property type="match status" value="1"/>
</dbReference>
<comment type="subunit">
    <text evidence="3">The glycine cleavage system is composed of four proteins: P, T, L and H.</text>
</comment>
<protein>
    <recommendedName>
        <fullName evidence="3">Glycine cleavage system H protein</fullName>
    </recommendedName>
</protein>
<feature type="domain" description="Lipoyl-binding" evidence="4">
    <location>
        <begin position="32"/>
        <end position="114"/>
    </location>
</feature>
<comment type="function">
    <text evidence="3">The glycine cleavage system catalyzes the degradation of glycine. The H protein shuttles the methylamine group of glycine from the P protein to the T protein.</text>
</comment>
<dbReference type="InterPro" id="IPR011053">
    <property type="entry name" value="Single_hybrid_motif"/>
</dbReference>
<dbReference type="PANTHER" id="PTHR11715">
    <property type="entry name" value="GLYCINE CLEAVAGE SYSTEM H PROTEIN"/>
    <property type="match status" value="1"/>
</dbReference>
<dbReference type="PROSITE" id="PS00189">
    <property type="entry name" value="LIPOYL"/>
    <property type="match status" value="1"/>
</dbReference>
<evidence type="ECO:0000259" key="4">
    <source>
        <dbReference type="PROSITE" id="PS50968"/>
    </source>
</evidence>
<dbReference type="InterPro" id="IPR033753">
    <property type="entry name" value="GCV_H/Fam206"/>
</dbReference>
<dbReference type="Gene3D" id="2.40.50.100">
    <property type="match status" value="1"/>
</dbReference>
<dbReference type="PROSITE" id="PS50968">
    <property type="entry name" value="BIOTINYL_LIPOYL"/>
    <property type="match status" value="1"/>
</dbReference>
<accession>A0A7C2ZHD9</accession>
<proteinExistence type="inferred from homology"/>
<dbReference type="GO" id="GO:0005829">
    <property type="term" value="C:cytosol"/>
    <property type="evidence" value="ECO:0007669"/>
    <property type="project" value="TreeGrafter"/>
</dbReference>
<dbReference type="InterPro" id="IPR000089">
    <property type="entry name" value="Biotin_lipoyl"/>
</dbReference>
<evidence type="ECO:0000256" key="1">
    <source>
        <dbReference type="ARBA" id="ARBA00009249"/>
    </source>
</evidence>
<dbReference type="AlphaFoldDB" id="A0A7C2ZHD9"/>
<comment type="caution">
    <text evidence="5">The sequence shown here is derived from an EMBL/GenBank/DDBJ whole genome shotgun (WGS) entry which is preliminary data.</text>
</comment>